<dbReference type="Gene3D" id="3.30.1390.10">
    <property type="match status" value="2"/>
</dbReference>
<name>A0A3A8JD04_9BACT</name>
<protein>
    <recommendedName>
        <fullName evidence="4">Ribosomal protein L7/L12 C-terminal domain-containing protein</fullName>
    </recommendedName>
</protein>
<comment type="caution">
    <text evidence="2">The sequence shown here is derived from an EMBL/GenBank/DDBJ whole genome shotgun (WGS) entry which is preliminary data.</text>
</comment>
<dbReference type="OrthoDB" id="214992at2"/>
<evidence type="ECO:0000313" key="3">
    <source>
        <dbReference type="Proteomes" id="UP000268094"/>
    </source>
</evidence>
<keyword evidence="1" id="KW-0812">Transmembrane</keyword>
<gene>
    <name evidence="2" type="ORF">D7V88_04875</name>
</gene>
<keyword evidence="1" id="KW-0472">Membrane</keyword>
<evidence type="ECO:0008006" key="4">
    <source>
        <dbReference type="Google" id="ProtNLM"/>
    </source>
</evidence>
<proteinExistence type="predicted"/>
<dbReference type="EMBL" id="RAVZ01000019">
    <property type="protein sequence ID" value="RKG92796.1"/>
    <property type="molecule type" value="Genomic_DNA"/>
</dbReference>
<organism evidence="2 3">
    <name type="scientific">Corallococcus terminator</name>
    <dbReference type="NCBI Taxonomy" id="2316733"/>
    <lineage>
        <taxon>Bacteria</taxon>
        <taxon>Pseudomonadati</taxon>
        <taxon>Myxococcota</taxon>
        <taxon>Myxococcia</taxon>
        <taxon>Myxococcales</taxon>
        <taxon>Cystobacterineae</taxon>
        <taxon>Myxococcaceae</taxon>
        <taxon>Corallococcus</taxon>
    </lineage>
</organism>
<dbReference type="RefSeq" id="WP_120539419.1">
    <property type="nucleotide sequence ID" value="NZ_RAVZ01000019.1"/>
</dbReference>
<accession>A0A3A8JD04</accession>
<dbReference type="InterPro" id="IPR014719">
    <property type="entry name" value="Ribosomal_bL12_C/ClpS-like"/>
</dbReference>
<evidence type="ECO:0000256" key="1">
    <source>
        <dbReference type="SAM" id="Phobius"/>
    </source>
</evidence>
<keyword evidence="1" id="KW-1133">Transmembrane helix</keyword>
<dbReference type="Proteomes" id="UP000268094">
    <property type="component" value="Unassembled WGS sequence"/>
</dbReference>
<feature type="transmembrane region" description="Helical" evidence="1">
    <location>
        <begin position="6"/>
        <end position="22"/>
    </location>
</feature>
<dbReference type="AlphaFoldDB" id="A0A3A8JD04"/>
<reference evidence="3" key="1">
    <citation type="submission" date="2018-09" db="EMBL/GenBank/DDBJ databases">
        <authorList>
            <person name="Livingstone P.G."/>
            <person name="Whitworth D.E."/>
        </authorList>
    </citation>
    <scope>NUCLEOTIDE SEQUENCE [LARGE SCALE GENOMIC DNA]</scope>
    <source>
        <strain evidence="3">CA054A</strain>
    </source>
</reference>
<evidence type="ECO:0000313" key="2">
    <source>
        <dbReference type="EMBL" id="RKG92796.1"/>
    </source>
</evidence>
<keyword evidence="3" id="KW-1185">Reference proteome</keyword>
<sequence length="152" mass="16775">MSLNLIGWIVLALIAGGILALAQRRLRESSSRDEQELDPPPVPAPARLAPEVFQSRIEALIDAGQTINAIKLYREQHGVGLKEAKDSVEALIAERHPFGREPSGPVDADADIEQALREDNLIEAIKLYKDRYGVGLKEAKDACDAMRRRLRG</sequence>